<keyword evidence="3" id="KW-1185">Reference proteome</keyword>
<proteinExistence type="predicted"/>
<feature type="transmembrane region" description="Helical" evidence="1">
    <location>
        <begin position="12"/>
        <end position="36"/>
    </location>
</feature>
<keyword evidence="1" id="KW-1133">Transmembrane helix</keyword>
<dbReference type="Proteomes" id="UP001596052">
    <property type="component" value="Unassembled WGS sequence"/>
</dbReference>
<evidence type="ECO:0000313" key="3">
    <source>
        <dbReference type="Proteomes" id="UP001596052"/>
    </source>
</evidence>
<dbReference type="NCBIfam" id="TIGR02599">
    <property type="entry name" value="Verru_Chthon cassette protein C"/>
    <property type="match status" value="1"/>
</dbReference>
<sequence length="355" mass="40069">MKAKHDQQWRHGFTLIEVSLSMVILSIILLISVQVLGLTQRAWKRGVTRVEQFREARMAFDSITENLRQAILNTYQAYQYNNGNRPTIPTSQTQSPTKYIRQSELQFVTGQAQTLLPGAQASQLVTQAMFFQARLGLSDRIGYEGLNRLLCGRGYFIMYSGNDAFRPQHVTAQSLRFRLWEYRPPAEENTVYSVKPGQWFLKAPASVVTASETITTPADTRPIAENIIALIISPQVTADDAALKKTTPWWIAPKYAYDSTQLLNVTTDSPQGTQHMLPPRVVVTLVAIDEASARKLALKYPDTMPQLIPSGAFTLADNRQKDLKDLADKLRAEQLNYQVFSTTISMRNSKWGLLR</sequence>
<name>A0ABW0KRH5_9BACT</name>
<comment type="caution">
    <text evidence="2">The sequence shown here is derived from an EMBL/GenBank/DDBJ whole genome shotgun (WGS) entry which is preliminary data.</text>
</comment>
<protein>
    <submittedName>
        <fullName evidence="2">Verru_Chthon cassette protein C</fullName>
    </submittedName>
</protein>
<keyword evidence="1" id="KW-0812">Transmembrane</keyword>
<keyword evidence="1" id="KW-0472">Membrane</keyword>
<accession>A0ABW0KRH5</accession>
<dbReference type="InterPro" id="IPR019839">
    <property type="entry name" value="Verru/Chthon_C"/>
</dbReference>
<dbReference type="InterPro" id="IPR012902">
    <property type="entry name" value="N_methyl_site"/>
</dbReference>
<dbReference type="PROSITE" id="PS00409">
    <property type="entry name" value="PROKAR_NTER_METHYL"/>
    <property type="match status" value="1"/>
</dbReference>
<gene>
    <name evidence="2" type="primary">vccC</name>
    <name evidence="2" type="ORF">ACFQDI_10500</name>
</gene>
<dbReference type="RefSeq" id="WP_377166215.1">
    <property type="nucleotide sequence ID" value="NZ_JBHSMQ010000003.1"/>
</dbReference>
<organism evidence="2 3">
    <name type="scientific">Prosthecobacter fluviatilis</name>
    <dbReference type="NCBI Taxonomy" id="445931"/>
    <lineage>
        <taxon>Bacteria</taxon>
        <taxon>Pseudomonadati</taxon>
        <taxon>Verrucomicrobiota</taxon>
        <taxon>Verrucomicrobiia</taxon>
        <taxon>Verrucomicrobiales</taxon>
        <taxon>Verrucomicrobiaceae</taxon>
        <taxon>Prosthecobacter</taxon>
    </lineage>
</organism>
<reference evidence="3" key="1">
    <citation type="journal article" date="2019" name="Int. J. Syst. Evol. Microbiol.">
        <title>The Global Catalogue of Microorganisms (GCM) 10K type strain sequencing project: providing services to taxonomists for standard genome sequencing and annotation.</title>
        <authorList>
            <consortium name="The Broad Institute Genomics Platform"/>
            <consortium name="The Broad Institute Genome Sequencing Center for Infectious Disease"/>
            <person name="Wu L."/>
            <person name="Ma J."/>
        </authorList>
    </citation>
    <scope>NUCLEOTIDE SEQUENCE [LARGE SCALE GENOMIC DNA]</scope>
    <source>
        <strain evidence="3">CGMCC 4.1469</strain>
    </source>
</reference>
<dbReference type="Pfam" id="PF07963">
    <property type="entry name" value="N_methyl"/>
    <property type="match status" value="1"/>
</dbReference>
<evidence type="ECO:0000313" key="2">
    <source>
        <dbReference type="EMBL" id="MFC5455286.1"/>
    </source>
</evidence>
<evidence type="ECO:0000256" key="1">
    <source>
        <dbReference type="SAM" id="Phobius"/>
    </source>
</evidence>
<dbReference type="NCBIfam" id="TIGR02532">
    <property type="entry name" value="IV_pilin_GFxxxE"/>
    <property type="match status" value="1"/>
</dbReference>
<dbReference type="EMBL" id="JBHSMQ010000003">
    <property type="protein sequence ID" value="MFC5455286.1"/>
    <property type="molecule type" value="Genomic_DNA"/>
</dbReference>